<dbReference type="AlphaFoldDB" id="A0A3P6U5W7"/>
<accession>A0A3P6U5W7</accession>
<proteinExistence type="predicted"/>
<evidence type="ECO:0000313" key="1">
    <source>
        <dbReference type="EMBL" id="VDK72101.1"/>
    </source>
</evidence>
<name>A0A3P6U5W7_DIBLA</name>
<evidence type="ECO:0000313" key="2">
    <source>
        <dbReference type="Proteomes" id="UP000281553"/>
    </source>
</evidence>
<keyword evidence="2" id="KW-1185">Reference proteome</keyword>
<reference evidence="1 2" key="1">
    <citation type="submission" date="2018-11" db="EMBL/GenBank/DDBJ databases">
        <authorList>
            <consortium name="Pathogen Informatics"/>
        </authorList>
    </citation>
    <scope>NUCLEOTIDE SEQUENCE [LARGE SCALE GENOMIC DNA]</scope>
</reference>
<protein>
    <submittedName>
        <fullName evidence="1">Uncharacterized protein</fullName>
    </submittedName>
</protein>
<sequence length="89" mass="9615">MYPVNTGCAAACGYYLTGNCAAAAAIPVDHQCVNMVCFTSALVGRGDIYQSQMFHATSPVDRVGFRLDLRLTTVSFSSALVGYRDSWRP</sequence>
<dbReference type="EMBL" id="UYRU01042021">
    <property type="protein sequence ID" value="VDK72101.1"/>
    <property type="molecule type" value="Genomic_DNA"/>
</dbReference>
<organism evidence="1 2">
    <name type="scientific">Dibothriocephalus latus</name>
    <name type="common">Fish tapeworm</name>
    <name type="synonym">Diphyllobothrium latum</name>
    <dbReference type="NCBI Taxonomy" id="60516"/>
    <lineage>
        <taxon>Eukaryota</taxon>
        <taxon>Metazoa</taxon>
        <taxon>Spiralia</taxon>
        <taxon>Lophotrochozoa</taxon>
        <taxon>Platyhelminthes</taxon>
        <taxon>Cestoda</taxon>
        <taxon>Eucestoda</taxon>
        <taxon>Diphyllobothriidea</taxon>
        <taxon>Diphyllobothriidae</taxon>
        <taxon>Dibothriocephalus</taxon>
    </lineage>
</organism>
<dbReference type="Proteomes" id="UP000281553">
    <property type="component" value="Unassembled WGS sequence"/>
</dbReference>
<gene>
    <name evidence="1" type="ORF">DILT_LOCUS2385</name>
</gene>